<reference evidence="8 9" key="1">
    <citation type="submission" date="2017-03" db="EMBL/GenBank/DDBJ databases">
        <title>Genome sequence of Clostridium hungatei DSM 14427.</title>
        <authorList>
            <person name="Poehlein A."/>
            <person name="Daniel R."/>
        </authorList>
    </citation>
    <scope>NUCLEOTIDE SEQUENCE [LARGE SCALE GENOMIC DNA]</scope>
    <source>
        <strain evidence="8 9">DSM 14427</strain>
    </source>
</reference>
<dbReference type="GO" id="GO:0042910">
    <property type="term" value="F:xenobiotic transmembrane transporter activity"/>
    <property type="evidence" value="ECO:0007669"/>
    <property type="project" value="InterPro"/>
</dbReference>
<keyword evidence="6 7" id="KW-0472">Membrane</keyword>
<comment type="subcellular location">
    <subcellularLocation>
        <location evidence="1">Cell membrane</location>
        <topology evidence="1">Multi-pass membrane protein</topology>
    </subcellularLocation>
</comment>
<name>A0A1V4SHG3_RUMHU</name>
<feature type="transmembrane region" description="Helical" evidence="7">
    <location>
        <begin position="12"/>
        <end position="35"/>
    </location>
</feature>
<evidence type="ECO:0000256" key="7">
    <source>
        <dbReference type="SAM" id="Phobius"/>
    </source>
</evidence>
<feature type="transmembrane region" description="Helical" evidence="7">
    <location>
        <begin position="165"/>
        <end position="190"/>
    </location>
</feature>
<dbReference type="CDD" id="cd13134">
    <property type="entry name" value="MATE_like_8"/>
    <property type="match status" value="1"/>
</dbReference>
<evidence type="ECO:0000256" key="3">
    <source>
        <dbReference type="ARBA" id="ARBA00022475"/>
    </source>
</evidence>
<dbReference type="STRING" id="48256.CLHUN_32290"/>
<keyword evidence="9" id="KW-1185">Reference proteome</keyword>
<dbReference type="Proteomes" id="UP000191554">
    <property type="component" value="Unassembled WGS sequence"/>
</dbReference>
<feature type="transmembrane region" description="Helical" evidence="7">
    <location>
        <begin position="202"/>
        <end position="220"/>
    </location>
</feature>
<dbReference type="RefSeq" id="WP_080065666.1">
    <property type="nucleotide sequence ID" value="NZ_MZGX01000023.1"/>
</dbReference>
<dbReference type="EMBL" id="MZGX01000023">
    <property type="protein sequence ID" value="OPX42905.1"/>
    <property type="molecule type" value="Genomic_DNA"/>
</dbReference>
<evidence type="ECO:0000313" key="9">
    <source>
        <dbReference type="Proteomes" id="UP000191554"/>
    </source>
</evidence>
<comment type="caution">
    <text evidence="8">The sequence shown here is derived from an EMBL/GenBank/DDBJ whole genome shotgun (WGS) entry which is preliminary data.</text>
</comment>
<sequence>MKNIIKGDKIFYYKLFTLALPVIMQNLITSSLSMVDGVLVGKLGNEPVAAVGIANQYGLLVFLMYAAIHSGAGIFIAQFWGKKDYENIKKVVNLGAALGAGVAILFSVAGILFPGQIVGIFNTQPMVIELGADFLRIFSFSFIFAAISFGISVNLRSIGKSVMPMVISGIALGVNTLLNFALIFGLWGFPEMGVKGSATATLVARIIEMAIFLIVSGRYYDILRLRIKVLKAVSSDLFKRVSHTMVPVVLNELCWGLGFAVYSIAYGRISTEAFAAVQITNNITNLFLVAGFGMASASAVMVGHVIGAGEEHKARDYAWKFITLCLLGGIVLGIALHFTAPSVARLYDVTPDVLKSAIVILNINAFIIPIRLTNIVSIVGILRGGGDAGFAFKAEGVTMWLIGVPMAFAGAFLLRLEVQWVVLLVMAEELAKIVLAVLRLRSGKWIKNVVLEV</sequence>
<evidence type="ECO:0000256" key="4">
    <source>
        <dbReference type="ARBA" id="ARBA00022692"/>
    </source>
</evidence>
<evidence type="ECO:0000313" key="8">
    <source>
        <dbReference type="EMBL" id="OPX42905.1"/>
    </source>
</evidence>
<dbReference type="InterPro" id="IPR048279">
    <property type="entry name" value="MdtK-like"/>
</dbReference>
<dbReference type="PANTHER" id="PTHR42925">
    <property type="entry name" value="MULTIDRUG AND TOXIN EFFLUX PROTEIN MATE FAMILY"/>
    <property type="match status" value="1"/>
</dbReference>
<evidence type="ECO:0000256" key="6">
    <source>
        <dbReference type="ARBA" id="ARBA00023136"/>
    </source>
</evidence>
<feature type="transmembrane region" description="Helical" evidence="7">
    <location>
        <begin position="394"/>
        <end position="414"/>
    </location>
</feature>
<proteinExistence type="predicted"/>
<feature type="transmembrane region" description="Helical" evidence="7">
    <location>
        <begin position="318"/>
        <end position="338"/>
    </location>
</feature>
<keyword evidence="2" id="KW-0813">Transport</keyword>
<feature type="transmembrane region" description="Helical" evidence="7">
    <location>
        <begin position="91"/>
        <end position="114"/>
    </location>
</feature>
<evidence type="ECO:0000256" key="1">
    <source>
        <dbReference type="ARBA" id="ARBA00004651"/>
    </source>
</evidence>
<dbReference type="NCBIfam" id="TIGR00797">
    <property type="entry name" value="matE"/>
    <property type="match status" value="1"/>
</dbReference>
<evidence type="ECO:0000256" key="2">
    <source>
        <dbReference type="ARBA" id="ARBA00022448"/>
    </source>
</evidence>
<feature type="transmembrane region" description="Helical" evidence="7">
    <location>
        <begin position="358"/>
        <end position="382"/>
    </location>
</feature>
<protein>
    <submittedName>
        <fullName evidence="8">Multidrug resistance protein MdtK</fullName>
    </submittedName>
</protein>
<dbReference type="GO" id="GO:0005886">
    <property type="term" value="C:plasma membrane"/>
    <property type="evidence" value="ECO:0007669"/>
    <property type="project" value="UniProtKB-SubCell"/>
</dbReference>
<feature type="transmembrane region" description="Helical" evidence="7">
    <location>
        <begin position="134"/>
        <end position="153"/>
    </location>
</feature>
<dbReference type="Pfam" id="PF01554">
    <property type="entry name" value="MatE"/>
    <property type="match status" value="2"/>
</dbReference>
<dbReference type="AlphaFoldDB" id="A0A1V4SHG3"/>
<dbReference type="PIRSF" id="PIRSF006603">
    <property type="entry name" value="DinF"/>
    <property type="match status" value="1"/>
</dbReference>
<gene>
    <name evidence="8" type="primary">mdtK_2</name>
    <name evidence="8" type="ORF">CLHUN_32290</name>
</gene>
<keyword evidence="4 7" id="KW-0812">Transmembrane</keyword>
<organism evidence="8 9">
    <name type="scientific">Ruminiclostridium hungatei</name>
    <name type="common">Clostridium hungatei</name>
    <dbReference type="NCBI Taxonomy" id="48256"/>
    <lineage>
        <taxon>Bacteria</taxon>
        <taxon>Bacillati</taxon>
        <taxon>Bacillota</taxon>
        <taxon>Clostridia</taxon>
        <taxon>Eubacteriales</taxon>
        <taxon>Oscillospiraceae</taxon>
        <taxon>Ruminiclostridium</taxon>
    </lineage>
</organism>
<keyword evidence="5 7" id="KW-1133">Transmembrane helix</keyword>
<dbReference type="PANTHER" id="PTHR42925:SF2">
    <property type="entry name" value="NA+ DRIVEN MULTIDRUG EFFLUX PUMP"/>
    <property type="match status" value="1"/>
</dbReference>
<dbReference type="InterPro" id="IPR002528">
    <property type="entry name" value="MATE_fam"/>
</dbReference>
<accession>A0A1V4SHG3</accession>
<feature type="transmembrane region" description="Helical" evidence="7">
    <location>
        <begin position="286"/>
        <end position="306"/>
    </location>
</feature>
<keyword evidence="3" id="KW-1003">Cell membrane</keyword>
<feature type="transmembrane region" description="Helical" evidence="7">
    <location>
        <begin position="55"/>
        <end position="79"/>
    </location>
</feature>
<evidence type="ECO:0000256" key="5">
    <source>
        <dbReference type="ARBA" id="ARBA00022989"/>
    </source>
</evidence>
<dbReference type="InterPro" id="IPR047135">
    <property type="entry name" value="YsiQ"/>
</dbReference>
<dbReference type="OrthoDB" id="9780160at2"/>
<dbReference type="GO" id="GO:0015297">
    <property type="term" value="F:antiporter activity"/>
    <property type="evidence" value="ECO:0007669"/>
    <property type="project" value="InterPro"/>
</dbReference>